<name>A0A2N0NKB8_9GLOM</name>
<evidence type="ECO:0000313" key="1">
    <source>
        <dbReference type="EMBL" id="PKB95014.1"/>
    </source>
</evidence>
<dbReference type="EMBL" id="LLXJ01005251">
    <property type="protein sequence ID" value="PKB95014.1"/>
    <property type="molecule type" value="Genomic_DNA"/>
</dbReference>
<accession>A0A2N0NKB8</accession>
<dbReference type="VEuPathDB" id="FungiDB:FUN_014194"/>
<reference evidence="1 2" key="2">
    <citation type="submission" date="2017-09" db="EMBL/GenBank/DDBJ databases">
        <title>Extensive intraspecific genome diversity in a model arbuscular mycorrhizal fungus.</title>
        <authorList>
            <person name="Chen E.C."/>
            <person name="Morin E."/>
            <person name="Beaudet D."/>
            <person name="Noel J."/>
            <person name="Ndikumana S."/>
            <person name="Charron P."/>
            <person name="St-Onge C."/>
            <person name="Giorgi J."/>
            <person name="Grigoriev I.V."/>
            <person name="Roux C."/>
            <person name="Martin F.M."/>
            <person name="Corradi N."/>
        </authorList>
    </citation>
    <scope>NUCLEOTIDE SEQUENCE [LARGE SCALE GENOMIC DNA]</scope>
    <source>
        <strain evidence="1 2">A5</strain>
    </source>
</reference>
<comment type="caution">
    <text evidence="1">The sequence shown here is derived from an EMBL/GenBank/DDBJ whole genome shotgun (WGS) entry which is preliminary data.</text>
</comment>
<dbReference type="Proteomes" id="UP000232722">
    <property type="component" value="Unassembled WGS sequence"/>
</dbReference>
<protein>
    <recommendedName>
        <fullName evidence="3">Ubiquitin-like domain-containing protein</fullName>
    </recommendedName>
</protein>
<evidence type="ECO:0000313" key="2">
    <source>
        <dbReference type="Proteomes" id="UP000232722"/>
    </source>
</evidence>
<gene>
    <name evidence="1" type="ORF">RhiirA5_437546</name>
</gene>
<sequence>MSFKFGGEFFNFLSSNNNVTVIVQIGDPPSQKPVSIKLNLNDKLFDIRNVLENYNIMDNSLLFSQKIPKKNDYIFSKILYEQEIYLIGIL</sequence>
<proteinExistence type="predicted"/>
<dbReference type="AlphaFoldDB" id="A0A2N0NKB8"/>
<evidence type="ECO:0008006" key="3">
    <source>
        <dbReference type="Google" id="ProtNLM"/>
    </source>
</evidence>
<organism evidence="1 2">
    <name type="scientific">Rhizophagus irregularis</name>
    <dbReference type="NCBI Taxonomy" id="588596"/>
    <lineage>
        <taxon>Eukaryota</taxon>
        <taxon>Fungi</taxon>
        <taxon>Fungi incertae sedis</taxon>
        <taxon>Mucoromycota</taxon>
        <taxon>Glomeromycotina</taxon>
        <taxon>Glomeromycetes</taxon>
        <taxon>Glomerales</taxon>
        <taxon>Glomeraceae</taxon>
        <taxon>Rhizophagus</taxon>
    </lineage>
</organism>
<reference evidence="1 2" key="1">
    <citation type="submission" date="2016-04" db="EMBL/GenBank/DDBJ databases">
        <title>Genome analyses suggest a sexual origin of heterokaryosis in a supposedly ancient asexual fungus.</title>
        <authorList>
            <person name="Ropars J."/>
            <person name="Sedzielewska K."/>
            <person name="Noel J."/>
            <person name="Charron P."/>
            <person name="Farinelli L."/>
            <person name="Marton T."/>
            <person name="Kruger M."/>
            <person name="Pelin A."/>
            <person name="Brachmann A."/>
            <person name="Corradi N."/>
        </authorList>
    </citation>
    <scope>NUCLEOTIDE SEQUENCE [LARGE SCALE GENOMIC DNA]</scope>
    <source>
        <strain evidence="1 2">A5</strain>
    </source>
</reference>